<dbReference type="EMBL" id="FOHS01000001">
    <property type="protein sequence ID" value="SES76395.1"/>
    <property type="molecule type" value="Genomic_DNA"/>
</dbReference>
<feature type="chain" id="PRO_5011795314" evidence="1">
    <location>
        <begin position="25"/>
        <end position="254"/>
    </location>
</feature>
<protein>
    <submittedName>
        <fullName evidence="2">Uncharacterized protein</fullName>
    </submittedName>
</protein>
<evidence type="ECO:0000313" key="2">
    <source>
        <dbReference type="EMBL" id="SES76395.1"/>
    </source>
</evidence>
<dbReference type="AlphaFoldDB" id="A0A1H9Z4V8"/>
<evidence type="ECO:0000313" key="3">
    <source>
        <dbReference type="Proteomes" id="UP000198697"/>
    </source>
</evidence>
<gene>
    <name evidence="2" type="ORF">SAMN04487998_0196</name>
</gene>
<evidence type="ECO:0000256" key="1">
    <source>
        <dbReference type="SAM" id="SignalP"/>
    </source>
</evidence>
<keyword evidence="1" id="KW-0732">Signal</keyword>
<reference evidence="3" key="1">
    <citation type="submission" date="2016-10" db="EMBL/GenBank/DDBJ databases">
        <authorList>
            <person name="Varghese N."/>
            <person name="Submissions S."/>
        </authorList>
    </citation>
    <scope>NUCLEOTIDE SEQUENCE [LARGE SCALE GENOMIC DNA]</scope>
    <source>
        <strain evidence="3">DSM 15310</strain>
    </source>
</reference>
<organism evidence="2 3">
    <name type="scientific">Hymenobacter actinosclerus</name>
    <dbReference type="NCBI Taxonomy" id="82805"/>
    <lineage>
        <taxon>Bacteria</taxon>
        <taxon>Pseudomonadati</taxon>
        <taxon>Bacteroidota</taxon>
        <taxon>Cytophagia</taxon>
        <taxon>Cytophagales</taxon>
        <taxon>Hymenobacteraceae</taxon>
        <taxon>Hymenobacter</taxon>
    </lineage>
</organism>
<accession>A0A1H9Z4V8</accession>
<feature type="signal peptide" evidence="1">
    <location>
        <begin position="1"/>
        <end position="24"/>
    </location>
</feature>
<keyword evidence="3" id="KW-1185">Reference proteome</keyword>
<dbReference type="STRING" id="82805.SAMN04487998_0196"/>
<name>A0A1H9Z4V8_9BACT</name>
<dbReference type="Proteomes" id="UP000198697">
    <property type="component" value="Unassembled WGS sequence"/>
</dbReference>
<dbReference type="OrthoDB" id="655382at2"/>
<proteinExistence type="predicted"/>
<dbReference type="RefSeq" id="WP_143069652.1">
    <property type="nucleotide sequence ID" value="NZ_FOHS01000001.1"/>
</dbReference>
<sequence length="254" mass="28797">MLVKTPLARLLATTLLLAGHAARAQSQPEPAAAAYATPAPAAAQRLYQAADPVSSLLYNGPEYVNYAMRYAERVGHQFFLTPEPQTGSVFYYRQPFEGLQLRYDVVLDQIVLEQPTSPLTLRLVNEKLDRFTIAGHRFEHLQADSAAGGLPATGYYEVLAEGPVQLLARRTKRRQERIEGRVVRVEFIANDRLYASRAGRYYPVNSKSAVLKLLADREPEVRAYMREQKLKLRKKQFENEVVVLTNHYNQLPPR</sequence>